<evidence type="ECO:0000256" key="9">
    <source>
        <dbReference type="ARBA" id="ARBA00023098"/>
    </source>
</evidence>
<dbReference type="EC" id="4.2.1.134" evidence="4 14"/>
<evidence type="ECO:0000256" key="12">
    <source>
        <dbReference type="ARBA" id="ARBA00023239"/>
    </source>
</evidence>
<evidence type="ECO:0000313" key="16">
    <source>
        <dbReference type="Proteomes" id="UP000736335"/>
    </source>
</evidence>
<dbReference type="EMBL" id="WIUZ02000008">
    <property type="protein sequence ID" value="KAF9784474.1"/>
    <property type="molecule type" value="Genomic_DNA"/>
</dbReference>
<comment type="caution">
    <text evidence="15">The sequence shown here is derived from an EMBL/GenBank/DDBJ whole genome shotgun (WGS) entry which is preliminary data.</text>
</comment>
<evidence type="ECO:0000256" key="1">
    <source>
        <dbReference type="ARBA" id="ARBA00004141"/>
    </source>
</evidence>
<dbReference type="Pfam" id="PF04387">
    <property type="entry name" value="PTPLA"/>
    <property type="match status" value="1"/>
</dbReference>
<keyword evidence="11 14" id="KW-0275">Fatty acid biosynthesis</keyword>
<organism evidence="15 16">
    <name type="scientific">Thelephora terrestris</name>
    <dbReference type="NCBI Taxonomy" id="56493"/>
    <lineage>
        <taxon>Eukaryota</taxon>
        <taxon>Fungi</taxon>
        <taxon>Dikarya</taxon>
        <taxon>Basidiomycota</taxon>
        <taxon>Agaricomycotina</taxon>
        <taxon>Agaricomycetes</taxon>
        <taxon>Thelephorales</taxon>
        <taxon>Thelephoraceae</taxon>
        <taxon>Thelephora</taxon>
    </lineage>
</organism>
<evidence type="ECO:0000256" key="3">
    <source>
        <dbReference type="ARBA" id="ARBA00007811"/>
    </source>
</evidence>
<evidence type="ECO:0000256" key="2">
    <source>
        <dbReference type="ARBA" id="ARBA00005194"/>
    </source>
</evidence>
<feature type="transmembrane region" description="Helical" evidence="14">
    <location>
        <begin position="186"/>
        <end position="205"/>
    </location>
</feature>
<evidence type="ECO:0000256" key="11">
    <source>
        <dbReference type="ARBA" id="ARBA00023160"/>
    </source>
</evidence>
<comment type="catalytic activity">
    <reaction evidence="13 14">
        <text>a very-long-chain (3R)-3-hydroxyacyl-CoA = a very-long-chain (2E)-enoyl-CoA + H2O</text>
        <dbReference type="Rhea" id="RHEA:45812"/>
        <dbReference type="ChEBI" id="CHEBI:15377"/>
        <dbReference type="ChEBI" id="CHEBI:83728"/>
        <dbReference type="ChEBI" id="CHEBI:85440"/>
        <dbReference type="EC" id="4.2.1.134"/>
    </reaction>
</comment>
<evidence type="ECO:0000256" key="4">
    <source>
        <dbReference type="ARBA" id="ARBA00013122"/>
    </source>
</evidence>
<reference evidence="15" key="2">
    <citation type="submission" date="2020-11" db="EMBL/GenBank/DDBJ databases">
        <authorList>
            <consortium name="DOE Joint Genome Institute"/>
            <person name="Kuo A."/>
            <person name="Miyauchi S."/>
            <person name="Kiss E."/>
            <person name="Drula E."/>
            <person name="Kohler A."/>
            <person name="Sanchez-Garcia M."/>
            <person name="Andreopoulos B."/>
            <person name="Barry K.W."/>
            <person name="Bonito G."/>
            <person name="Buee M."/>
            <person name="Carver A."/>
            <person name="Chen C."/>
            <person name="Cichocki N."/>
            <person name="Clum A."/>
            <person name="Culley D."/>
            <person name="Crous P.W."/>
            <person name="Fauchery L."/>
            <person name="Girlanda M."/>
            <person name="Hayes R."/>
            <person name="Keri Z."/>
            <person name="Labutti K."/>
            <person name="Lipzen A."/>
            <person name="Lombard V."/>
            <person name="Magnuson J."/>
            <person name="Maillard F."/>
            <person name="Morin E."/>
            <person name="Murat C."/>
            <person name="Nolan M."/>
            <person name="Ohm R."/>
            <person name="Pangilinan J."/>
            <person name="Pereira M."/>
            <person name="Perotto S."/>
            <person name="Peter M."/>
            <person name="Riley R."/>
            <person name="Sitrit Y."/>
            <person name="Stielow B."/>
            <person name="Szollosi G."/>
            <person name="Zifcakova L."/>
            <person name="Stursova M."/>
            <person name="Spatafora J.W."/>
            <person name="Tedersoo L."/>
            <person name="Vaario L.-M."/>
            <person name="Yamada A."/>
            <person name="Yan M."/>
            <person name="Wang P."/>
            <person name="Xu J."/>
            <person name="Bruns T."/>
            <person name="Baldrian P."/>
            <person name="Vilgalys R."/>
            <person name="Henrissat B."/>
            <person name="Grigoriev I.V."/>
            <person name="Hibbett D."/>
            <person name="Nagy L.G."/>
            <person name="Martin F.M."/>
        </authorList>
    </citation>
    <scope>NUCLEOTIDE SEQUENCE</scope>
    <source>
        <strain evidence="15">UH-Tt-Lm1</strain>
    </source>
</reference>
<evidence type="ECO:0000256" key="14">
    <source>
        <dbReference type="RuleBase" id="RU363109"/>
    </source>
</evidence>
<dbReference type="Proteomes" id="UP000736335">
    <property type="component" value="Unassembled WGS sequence"/>
</dbReference>
<dbReference type="GO" id="GO:0102158">
    <property type="term" value="F:very-long-chain (3R)-3-hydroxyacyl-CoA dehydratase activity"/>
    <property type="evidence" value="ECO:0007669"/>
    <property type="project" value="UniProtKB-EC"/>
</dbReference>
<keyword evidence="8 14" id="KW-1133">Transmembrane helix</keyword>
<comment type="function">
    <text evidence="14">Catalyzes the third of the four reactions of the long-chain fatty acids elongation cycle. This endoplasmic reticulum-bound enzymatic process, allows the addition of two carbons to the chain of long- and very long-chain fatty acids/VLCFAs per cycle. This enzyme catalyzes the dehydration of the 3-hydroxyacyl-CoA intermediate into trans-2,3-enoyl-CoA, within each cycle of fatty acid elongation. Thereby, it participates to the production of VLCFAs of different chain lengths that are involved in multiple biological processes as precursors of membrane lipids and lipid mediators.</text>
</comment>
<reference evidence="15" key="1">
    <citation type="journal article" date="2020" name="Nat. Commun.">
        <title>Large-scale genome sequencing of mycorrhizal fungi provides insights into the early evolution of symbiotic traits.</title>
        <authorList>
            <person name="Miyauchi S."/>
            <person name="Kiss E."/>
            <person name="Kuo A."/>
            <person name="Drula E."/>
            <person name="Kohler A."/>
            <person name="Sanchez-Garcia M."/>
            <person name="Morin E."/>
            <person name="Andreopoulos B."/>
            <person name="Barry K.W."/>
            <person name="Bonito G."/>
            <person name="Buee M."/>
            <person name="Carver A."/>
            <person name="Chen C."/>
            <person name="Cichocki N."/>
            <person name="Clum A."/>
            <person name="Culley D."/>
            <person name="Crous P.W."/>
            <person name="Fauchery L."/>
            <person name="Girlanda M."/>
            <person name="Hayes R.D."/>
            <person name="Keri Z."/>
            <person name="LaButti K."/>
            <person name="Lipzen A."/>
            <person name="Lombard V."/>
            <person name="Magnuson J."/>
            <person name="Maillard F."/>
            <person name="Murat C."/>
            <person name="Nolan M."/>
            <person name="Ohm R.A."/>
            <person name="Pangilinan J."/>
            <person name="Pereira M.F."/>
            <person name="Perotto S."/>
            <person name="Peter M."/>
            <person name="Pfister S."/>
            <person name="Riley R."/>
            <person name="Sitrit Y."/>
            <person name="Stielow J.B."/>
            <person name="Szollosi G."/>
            <person name="Zifcakova L."/>
            <person name="Stursova M."/>
            <person name="Spatafora J.W."/>
            <person name="Tedersoo L."/>
            <person name="Vaario L.M."/>
            <person name="Yamada A."/>
            <person name="Yan M."/>
            <person name="Wang P."/>
            <person name="Xu J."/>
            <person name="Bruns T."/>
            <person name="Baldrian P."/>
            <person name="Vilgalys R."/>
            <person name="Dunand C."/>
            <person name="Henrissat B."/>
            <person name="Grigoriev I.V."/>
            <person name="Hibbett D."/>
            <person name="Nagy L.G."/>
            <person name="Martin F.M."/>
        </authorList>
    </citation>
    <scope>NUCLEOTIDE SEQUENCE</scope>
    <source>
        <strain evidence="15">UH-Tt-Lm1</strain>
    </source>
</reference>
<feature type="transmembrane region" description="Helical" evidence="14">
    <location>
        <begin position="113"/>
        <end position="133"/>
    </location>
</feature>
<feature type="transmembrane region" description="Helical" evidence="14">
    <location>
        <begin position="212"/>
        <end position="229"/>
    </location>
</feature>
<dbReference type="InterPro" id="IPR007482">
    <property type="entry name" value="Tyr_Pase-like_PTPLA"/>
</dbReference>
<keyword evidence="16" id="KW-1185">Reference proteome</keyword>
<sequence>MAKTIPTTKRSSPATNYYLILYNTLSCLGWGYILVITCFHLAAVPFPEILSPTSKGSSHFSFQALVNYIRELIEGLTKEARGALTPSHNAVTIVTVITQLLSIYRRMTTTYRVVGHAVAIVQTAAALEIVHAFSGLVKSPLPTAVMQVYSRLFLVWGVTQKYGQSSQNALYSTMILAWSTTEVIRYAFYALSLARGVVPGVLVYLRYTTFYILYPLGASSEALLIYSSLPKTNPLQGFKDGSWNSWDYFRGLMFVVWWPGLLVMMLHMTKQRRKVYGRGAGSAKLKSS</sequence>
<keyword evidence="7 14" id="KW-0276">Fatty acid metabolism</keyword>
<keyword evidence="14" id="KW-0256">Endoplasmic reticulum</keyword>
<dbReference type="GO" id="GO:0005789">
    <property type="term" value="C:endoplasmic reticulum membrane"/>
    <property type="evidence" value="ECO:0007669"/>
    <property type="project" value="UniProtKB-SubCell"/>
</dbReference>
<dbReference type="GO" id="GO:0030497">
    <property type="term" value="P:fatty acid elongation"/>
    <property type="evidence" value="ECO:0007669"/>
    <property type="project" value="TreeGrafter"/>
</dbReference>
<evidence type="ECO:0000256" key="10">
    <source>
        <dbReference type="ARBA" id="ARBA00023136"/>
    </source>
</evidence>
<evidence type="ECO:0000256" key="5">
    <source>
        <dbReference type="ARBA" id="ARBA00022516"/>
    </source>
</evidence>
<evidence type="ECO:0000256" key="8">
    <source>
        <dbReference type="ARBA" id="ARBA00022989"/>
    </source>
</evidence>
<dbReference type="GO" id="GO:0030148">
    <property type="term" value="P:sphingolipid biosynthetic process"/>
    <property type="evidence" value="ECO:0007669"/>
    <property type="project" value="TreeGrafter"/>
</dbReference>
<keyword evidence="6 14" id="KW-0812">Transmembrane</keyword>
<name>A0A9P6HFT0_9AGAM</name>
<dbReference type="PANTHER" id="PTHR11035">
    <property type="entry name" value="VERY-LONG-CHAIN (3R)-3-HYDROXYACYL-COA DEHYDRATASE"/>
    <property type="match status" value="1"/>
</dbReference>
<dbReference type="PANTHER" id="PTHR11035:SF3">
    <property type="entry name" value="VERY-LONG-CHAIN (3R)-3-HYDROXYACYL-COA DEHYDRATASE"/>
    <property type="match status" value="1"/>
</dbReference>
<evidence type="ECO:0000256" key="6">
    <source>
        <dbReference type="ARBA" id="ARBA00022692"/>
    </source>
</evidence>
<dbReference type="OrthoDB" id="46988at2759"/>
<keyword evidence="12 14" id="KW-0456">Lyase</keyword>
<protein>
    <recommendedName>
        <fullName evidence="4 14">Very-long-chain (3R)-3-hydroxyacyl-CoA dehydratase</fullName>
        <ecNumber evidence="4 14">4.2.1.134</ecNumber>
    </recommendedName>
</protein>
<evidence type="ECO:0000256" key="13">
    <source>
        <dbReference type="ARBA" id="ARBA00036671"/>
    </source>
</evidence>
<gene>
    <name evidence="15" type="ORF">BJ322DRAFT_1064709</name>
</gene>
<feature type="transmembrane region" description="Helical" evidence="14">
    <location>
        <begin position="249"/>
        <end position="268"/>
    </location>
</feature>
<keyword evidence="5 14" id="KW-0444">Lipid biosynthesis</keyword>
<evidence type="ECO:0000313" key="15">
    <source>
        <dbReference type="EMBL" id="KAF9784474.1"/>
    </source>
</evidence>
<keyword evidence="9 14" id="KW-0443">Lipid metabolism</keyword>
<dbReference type="AlphaFoldDB" id="A0A9P6HFT0"/>
<accession>A0A9P6HFT0</accession>
<evidence type="ECO:0000256" key="7">
    <source>
        <dbReference type="ARBA" id="ARBA00022832"/>
    </source>
</evidence>
<comment type="pathway">
    <text evidence="2 14">Lipid metabolism; fatty acid biosynthesis.</text>
</comment>
<keyword evidence="10 14" id="KW-0472">Membrane</keyword>
<dbReference type="GO" id="GO:0042761">
    <property type="term" value="P:very long-chain fatty acid biosynthetic process"/>
    <property type="evidence" value="ECO:0007669"/>
    <property type="project" value="TreeGrafter"/>
</dbReference>
<comment type="subcellular location">
    <subcellularLocation>
        <location evidence="14">Endoplasmic reticulum membrane</location>
        <topology evidence="14">Multi-pass membrane protein</topology>
    </subcellularLocation>
    <subcellularLocation>
        <location evidence="1">Membrane</location>
        <topology evidence="1">Multi-pass membrane protein</topology>
    </subcellularLocation>
</comment>
<comment type="similarity">
    <text evidence="3 14">Belongs to the very long-chain fatty acids dehydratase HACD family.</text>
</comment>
<feature type="transmembrane region" description="Helical" evidence="14">
    <location>
        <begin position="20"/>
        <end position="46"/>
    </location>
</feature>
<proteinExistence type="inferred from homology"/>